<evidence type="ECO:0000256" key="10">
    <source>
        <dbReference type="ARBA" id="ARBA00022723"/>
    </source>
</evidence>
<dbReference type="InterPro" id="IPR005511">
    <property type="entry name" value="SMP-30"/>
</dbReference>
<reference evidence="17" key="1">
    <citation type="submission" date="2021-03" db="EMBL/GenBank/DDBJ databases">
        <title>Chromosome level genome of the anhydrobiotic midge Polypedilum vanderplanki.</title>
        <authorList>
            <person name="Yoshida Y."/>
            <person name="Kikawada T."/>
            <person name="Gusev O."/>
        </authorList>
    </citation>
    <scope>NUCLEOTIDE SEQUENCE</scope>
    <source>
        <strain evidence="17">NIAS01</strain>
        <tissue evidence="17">Whole body or cell culture</tissue>
    </source>
</reference>
<dbReference type="FunFam" id="2.120.10.30:FF:000027">
    <property type="entry name" value="Regucalcin homologue"/>
    <property type="match status" value="1"/>
</dbReference>
<dbReference type="Gene3D" id="2.120.10.30">
    <property type="entry name" value="TolB, C-terminal domain"/>
    <property type="match status" value="1"/>
</dbReference>
<dbReference type="PANTHER" id="PTHR10907:SF66">
    <property type="entry name" value="MIP34848P1-RELATED"/>
    <property type="match status" value="1"/>
</dbReference>
<keyword evidence="12" id="KW-0106">Calcium</keyword>
<evidence type="ECO:0000313" key="18">
    <source>
        <dbReference type="Proteomes" id="UP001107558"/>
    </source>
</evidence>
<keyword evidence="9" id="KW-0963">Cytoplasm</keyword>
<evidence type="ECO:0000256" key="1">
    <source>
        <dbReference type="ARBA" id="ARBA00001589"/>
    </source>
</evidence>
<dbReference type="SUPFAM" id="SSF63829">
    <property type="entry name" value="Calcium-dependent phosphotriesterase"/>
    <property type="match status" value="1"/>
</dbReference>
<comment type="cofactor">
    <cofactor evidence="3">
        <name>Mn(2+)</name>
        <dbReference type="ChEBI" id="CHEBI:29035"/>
    </cofactor>
</comment>
<accession>A0A9J6CNF3</accession>
<dbReference type="GO" id="GO:0004341">
    <property type="term" value="F:gluconolactonase activity"/>
    <property type="evidence" value="ECO:0007669"/>
    <property type="project" value="UniProtKB-EC"/>
</dbReference>
<comment type="cofactor">
    <cofactor evidence="4">
        <name>Mg(2+)</name>
        <dbReference type="ChEBI" id="CHEBI:18420"/>
    </cofactor>
</comment>
<dbReference type="InterPro" id="IPR011042">
    <property type="entry name" value="6-blade_b-propeller_TolB-like"/>
</dbReference>
<organism evidence="17 18">
    <name type="scientific">Polypedilum vanderplanki</name>
    <name type="common">Sleeping chironomid midge</name>
    <dbReference type="NCBI Taxonomy" id="319348"/>
    <lineage>
        <taxon>Eukaryota</taxon>
        <taxon>Metazoa</taxon>
        <taxon>Ecdysozoa</taxon>
        <taxon>Arthropoda</taxon>
        <taxon>Hexapoda</taxon>
        <taxon>Insecta</taxon>
        <taxon>Pterygota</taxon>
        <taxon>Neoptera</taxon>
        <taxon>Endopterygota</taxon>
        <taxon>Diptera</taxon>
        <taxon>Nematocera</taxon>
        <taxon>Chironomoidea</taxon>
        <taxon>Chironomidae</taxon>
        <taxon>Chironominae</taxon>
        <taxon>Polypedilum</taxon>
        <taxon>Polypedilum</taxon>
    </lineage>
</organism>
<feature type="binding site" evidence="15">
    <location>
        <position position="21"/>
    </location>
    <ligand>
        <name>a divalent metal cation</name>
        <dbReference type="ChEBI" id="CHEBI:60240"/>
    </ligand>
</feature>
<keyword evidence="15" id="KW-0862">Zinc</keyword>
<evidence type="ECO:0000256" key="5">
    <source>
        <dbReference type="ARBA" id="ARBA00004496"/>
    </source>
</evidence>
<evidence type="ECO:0000256" key="2">
    <source>
        <dbReference type="ARBA" id="ARBA00001913"/>
    </source>
</evidence>
<dbReference type="PANTHER" id="PTHR10907">
    <property type="entry name" value="REGUCALCIN"/>
    <property type="match status" value="1"/>
</dbReference>
<dbReference type="AlphaFoldDB" id="A0A9J6CNF3"/>
<evidence type="ECO:0000259" key="16">
    <source>
        <dbReference type="Pfam" id="PF08450"/>
    </source>
</evidence>
<evidence type="ECO:0000256" key="13">
    <source>
        <dbReference type="ARBA" id="ARBA00032464"/>
    </source>
</evidence>
<feature type="binding site" evidence="15">
    <location>
        <position position="220"/>
    </location>
    <ligand>
        <name>a divalent metal cation</name>
        <dbReference type="ChEBI" id="CHEBI:60240"/>
    </ligand>
</feature>
<dbReference type="Proteomes" id="UP001107558">
    <property type="component" value="Chromosome 1"/>
</dbReference>
<dbReference type="InterPro" id="IPR013658">
    <property type="entry name" value="SGL"/>
</dbReference>
<evidence type="ECO:0000256" key="12">
    <source>
        <dbReference type="ARBA" id="ARBA00022837"/>
    </source>
</evidence>
<dbReference type="GO" id="GO:0019853">
    <property type="term" value="P:L-ascorbic acid biosynthetic process"/>
    <property type="evidence" value="ECO:0007669"/>
    <property type="project" value="TreeGrafter"/>
</dbReference>
<evidence type="ECO:0000256" key="3">
    <source>
        <dbReference type="ARBA" id="ARBA00001936"/>
    </source>
</evidence>
<comment type="subcellular location">
    <subcellularLocation>
        <location evidence="5">Cytoplasm</location>
    </subcellularLocation>
</comment>
<dbReference type="Pfam" id="PF08450">
    <property type="entry name" value="SGL"/>
    <property type="match status" value="1"/>
</dbReference>
<comment type="similarity">
    <text evidence="6">Belongs to the SMP-30/CGR1 family.</text>
</comment>
<evidence type="ECO:0000256" key="14">
    <source>
        <dbReference type="PIRSR" id="PIRSR605511-1"/>
    </source>
</evidence>
<feature type="binding site" evidence="15">
    <location>
        <position position="113"/>
    </location>
    <ligand>
        <name>substrate</name>
    </ligand>
</feature>
<gene>
    <name evidence="17" type="ORF">PVAND_013089</name>
</gene>
<comment type="catalytic activity">
    <reaction evidence="1">
        <text>D-glucono-1,5-lactone + H2O = D-gluconate + H(+)</text>
        <dbReference type="Rhea" id="RHEA:10440"/>
        <dbReference type="ChEBI" id="CHEBI:15377"/>
        <dbReference type="ChEBI" id="CHEBI:15378"/>
        <dbReference type="ChEBI" id="CHEBI:16217"/>
        <dbReference type="ChEBI" id="CHEBI:18391"/>
        <dbReference type="EC" id="3.1.1.17"/>
    </reaction>
</comment>
<evidence type="ECO:0000256" key="9">
    <source>
        <dbReference type="ARBA" id="ARBA00022490"/>
    </source>
</evidence>
<evidence type="ECO:0000256" key="11">
    <source>
        <dbReference type="ARBA" id="ARBA00022801"/>
    </source>
</evidence>
<protein>
    <recommendedName>
        <fullName evidence="8">Regucalcin</fullName>
        <ecNumber evidence="7">3.1.1.17</ecNumber>
    </recommendedName>
    <alternativeName>
        <fullName evidence="13">Gluconolactonase</fullName>
    </alternativeName>
</protein>
<comment type="caution">
    <text evidence="17">The sequence shown here is derived from an EMBL/GenBank/DDBJ whole genome shotgun (WGS) entry which is preliminary data.</text>
</comment>
<name>A0A9J6CNF3_POLVA</name>
<keyword evidence="18" id="KW-1185">Reference proteome</keyword>
<dbReference type="EC" id="3.1.1.17" evidence="7"/>
<evidence type="ECO:0000256" key="4">
    <source>
        <dbReference type="ARBA" id="ARBA00001946"/>
    </source>
</evidence>
<evidence type="ECO:0000313" key="17">
    <source>
        <dbReference type="EMBL" id="KAG5683826.1"/>
    </source>
</evidence>
<dbReference type="OrthoDB" id="423498at2759"/>
<proteinExistence type="inferred from homology"/>
<feature type="domain" description="SMP-30/Gluconolactonase/LRE-like region" evidence="16">
    <location>
        <begin position="21"/>
        <end position="279"/>
    </location>
</feature>
<keyword evidence="10 15" id="KW-0479">Metal-binding</keyword>
<keyword evidence="11" id="KW-0378">Hydrolase</keyword>
<feature type="binding site" evidence="15">
    <location>
        <position position="115"/>
    </location>
    <ligand>
        <name>substrate</name>
    </ligand>
</feature>
<evidence type="ECO:0000256" key="8">
    <source>
        <dbReference type="ARBA" id="ARBA00016808"/>
    </source>
</evidence>
<feature type="active site" description="Proton donor/acceptor" evidence="14">
    <location>
        <position position="220"/>
    </location>
</feature>
<evidence type="ECO:0000256" key="15">
    <source>
        <dbReference type="PIRSR" id="PIRSR605511-2"/>
    </source>
</evidence>
<dbReference type="GO" id="GO:0005509">
    <property type="term" value="F:calcium ion binding"/>
    <property type="evidence" value="ECO:0007669"/>
    <property type="project" value="TreeGrafter"/>
</dbReference>
<feature type="binding site" evidence="15">
    <location>
        <position position="167"/>
    </location>
    <ligand>
        <name>a divalent metal cation</name>
        <dbReference type="ChEBI" id="CHEBI:60240"/>
    </ligand>
</feature>
<evidence type="ECO:0000256" key="6">
    <source>
        <dbReference type="ARBA" id="ARBA00008853"/>
    </source>
</evidence>
<sequence>MSQNLKIEEITNEAQRCELLEAPHWDVQSQSLYFVDIFGPAIFRYKGGEIYKATIKDNEDTPIGFITPVANTTNEFVIGLGKELTVIKWDGKSGQATVVKILSKVDSNFADNRINDGKCDPHGRVYFGTMGSPEDKNLSKSLPGSLYRYDVESKSSINLRGRIGIGNGLAWNEKLGKFYYVDSVTRDVKVFDYDSSTGNLSNEEVLIDFTKTHTETFAPDGMTIDENGFIYVATWDGSKLIVIDPTTKTIKSEIIFPTAKITSAAFGGPNLDILYVTTAYRNGPKLGSAGGLFKVTGLNVKGPEMTKFKLY</sequence>
<comment type="cofactor">
    <cofactor evidence="2">
        <name>Ca(2+)</name>
        <dbReference type="ChEBI" id="CHEBI:29108"/>
    </cofactor>
</comment>
<dbReference type="PRINTS" id="PR01790">
    <property type="entry name" value="SMP30FAMILY"/>
</dbReference>
<evidence type="ECO:0000256" key="7">
    <source>
        <dbReference type="ARBA" id="ARBA00013227"/>
    </source>
</evidence>
<comment type="cofactor">
    <cofactor evidence="15">
        <name>Zn(2+)</name>
        <dbReference type="ChEBI" id="CHEBI:29105"/>
    </cofactor>
    <text evidence="15">Binds 1 divalent metal cation per subunit.</text>
</comment>
<dbReference type="EMBL" id="JADBJN010000001">
    <property type="protein sequence ID" value="KAG5683826.1"/>
    <property type="molecule type" value="Genomic_DNA"/>
</dbReference>
<dbReference type="GO" id="GO:0005737">
    <property type="term" value="C:cytoplasm"/>
    <property type="evidence" value="ECO:0007669"/>
    <property type="project" value="UniProtKB-SubCell"/>
</dbReference>